<feature type="transmembrane region" description="Helical" evidence="1">
    <location>
        <begin position="73"/>
        <end position="94"/>
    </location>
</feature>
<name>A0A9D2NHL0_9FIRM</name>
<dbReference type="Pfam" id="PF13347">
    <property type="entry name" value="MFS_2"/>
    <property type="match status" value="1"/>
</dbReference>
<feature type="transmembrane region" description="Helical" evidence="1">
    <location>
        <begin position="418"/>
        <end position="439"/>
    </location>
</feature>
<evidence type="ECO:0000313" key="3">
    <source>
        <dbReference type="Proteomes" id="UP000823891"/>
    </source>
</evidence>
<feature type="transmembrane region" description="Helical" evidence="1">
    <location>
        <begin position="181"/>
        <end position="207"/>
    </location>
</feature>
<keyword evidence="1" id="KW-0472">Membrane</keyword>
<dbReference type="SUPFAM" id="SSF103473">
    <property type="entry name" value="MFS general substrate transporter"/>
    <property type="match status" value="2"/>
</dbReference>
<proteinExistence type="predicted"/>
<feature type="transmembrane region" description="Helical" evidence="1">
    <location>
        <begin position="353"/>
        <end position="371"/>
    </location>
</feature>
<accession>A0A9D2NHL0</accession>
<gene>
    <name evidence="2" type="ORF">H9761_14265</name>
</gene>
<feature type="transmembrane region" description="Helical" evidence="1">
    <location>
        <begin position="139"/>
        <end position="160"/>
    </location>
</feature>
<organism evidence="2 3">
    <name type="scientific">Candidatus Eisenbergiella merdavium</name>
    <dbReference type="NCBI Taxonomy" id="2838551"/>
    <lineage>
        <taxon>Bacteria</taxon>
        <taxon>Bacillati</taxon>
        <taxon>Bacillota</taxon>
        <taxon>Clostridia</taxon>
        <taxon>Lachnospirales</taxon>
        <taxon>Lachnospiraceae</taxon>
        <taxon>Eisenbergiella</taxon>
    </lineage>
</organism>
<evidence type="ECO:0000313" key="2">
    <source>
        <dbReference type="EMBL" id="HJC24845.1"/>
    </source>
</evidence>
<dbReference type="InterPro" id="IPR036259">
    <property type="entry name" value="MFS_trans_sf"/>
</dbReference>
<feature type="transmembrane region" description="Helical" evidence="1">
    <location>
        <begin position="482"/>
        <end position="500"/>
    </location>
</feature>
<dbReference type="GO" id="GO:0015293">
    <property type="term" value="F:symporter activity"/>
    <property type="evidence" value="ECO:0007669"/>
    <property type="project" value="InterPro"/>
</dbReference>
<comment type="caution">
    <text evidence="2">The sequence shown here is derived from an EMBL/GenBank/DDBJ whole genome shotgun (WGS) entry which is preliminary data.</text>
</comment>
<dbReference type="AlphaFoldDB" id="A0A9D2NHL0"/>
<dbReference type="GO" id="GO:0008643">
    <property type="term" value="P:carbohydrate transport"/>
    <property type="evidence" value="ECO:0007669"/>
    <property type="project" value="InterPro"/>
</dbReference>
<dbReference type="PANTHER" id="PTHR11328:SF24">
    <property type="entry name" value="MAJOR FACILITATOR SUPERFAMILY (MFS) PROFILE DOMAIN-CONTAINING PROTEIN"/>
    <property type="match status" value="1"/>
</dbReference>
<feature type="transmembrane region" description="Helical" evidence="1">
    <location>
        <begin position="326"/>
        <end position="346"/>
    </location>
</feature>
<dbReference type="InterPro" id="IPR039672">
    <property type="entry name" value="MFS_2"/>
</dbReference>
<keyword evidence="1" id="KW-1133">Transmembrane helix</keyword>
<protein>
    <submittedName>
        <fullName evidence="2">MFS transporter</fullName>
    </submittedName>
</protein>
<reference evidence="2" key="2">
    <citation type="submission" date="2021-04" db="EMBL/GenBank/DDBJ databases">
        <authorList>
            <person name="Gilroy R."/>
        </authorList>
    </citation>
    <scope>NUCLEOTIDE SEQUENCE</scope>
    <source>
        <strain evidence="2">USAMLcec2-132</strain>
    </source>
</reference>
<sequence length="590" mass="65614">METNTVSKKKGLLANALTGSRWDTRIRSANTTRKEMWLGYVLGVWGMMMTSSIVNSYFNQYLTDVLGFTSDKIAWMGLFMVTFPLASKMIDAVTNLIMSKVIDSTVCKQGKVRPWLIISAPLIVMCIILLFWMPFQRPLYQALWIVIMFNLYYSVAYTMWNVSKELMPAVSTRNVRQRKNLSLAATIVGQAGTGLVSILFPTILASVCAAFNGDNAKGYLVSMTIFGILGLCCTFVQYFYTRERVTEERRGQTGIVGGSEKAEIHEEASLLKQAKACLADKYWIFFILVIFITNILSNMRNISLIYYSGWVLQGNAYGQAASLQAAFQMIALSPMGPGILLLLPLVKKWGRTRCIWVGGTLTAVGSVVAFLNPGSRMMIYIGTALGGIGSLFFNYTMPSFLGDVIDHVEWKSKVRCDGLSGGIYSAGMMFAVGIAQGLFNLGLMATGYLQPVQIGTDASGIALYADQPAAASGWINFAYQGTYIMIGIVIFAVFCFLFDLERHLPEVSRELQERKVAECAAKGIEYIPAEELERREIEEQEKIAEEIRIRELKETCAKKGLDFETENKKVLEKRAAKKSKAEAKAAKRKM</sequence>
<dbReference type="PANTHER" id="PTHR11328">
    <property type="entry name" value="MAJOR FACILITATOR SUPERFAMILY DOMAIN-CONTAINING PROTEIN"/>
    <property type="match status" value="1"/>
</dbReference>
<dbReference type="EMBL" id="DWWS01000050">
    <property type="protein sequence ID" value="HJC24845.1"/>
    <property type="molecule type" value="Genomic_DNA"/>
</dbReference>
<feature type="transmembrane region" description="Helical" evidence="1">
    <location>
        <begin position="115"/>
        <end position="133"/>
    </location>
</feature>
<keyword evidence="1" id="KW-0812">Transmembrane</keyword>
<dbReference type="GO" id="GO:0005886">
    <property type="term" value="C:plasma membrane"/>
    <property type="evidence" value="ECO:0007669"/>
    <property type="project" value="TreeGrafter"/>
</dbReference>
<feature type="transmembrane region" description="Helical" evidence="1">
    <location>
        <begin position="377"/>
        <end position="397"/>
    </location>
</feature>
<reference evidence="2" key="1">
    <citation type="journal article" date="2021" name="PeerJ">
        <title>Extensive microbial diversity within the chicken gut microbiome revealed by metagenomics and culture.</title>
        <authorList>
            <person name="Gilroy R."/>
            <person name="Ravi A."/>
            <person name="Getino M."/>
            <person name="Pursley I."/>
            <person name="Horton D.L."/>
            <person name="Alikhan N.F."/>
            <person name="Baker D."/>
            <person name="Gharbi K."/>
            <person name="Hall N."/>
            <person name="Watson M."/>
            <person name="Adriaenssens E.M."/>
            <person name="Foster-Nyarko E."/>
            <person name="Jarju S."/>
            <person name="Secka A."/>
            <person name="Antonio M."/>
            <person name="Oren A."/>
            <person name="Chaudhuri R.R."/>
            <person name="La Ragione R."/>
            <person name="Hildebrand F."/>
            <person name="Pallen M.J."/>
        </authorList>
    </citation>
    <scope>NUCLEOTIDE SEQUENCE</scope>
    <source>
        <strain evidence="2">USAMLcec2-132</strain>
    </source>
</reference>
<evidence type="ECO:0000256" key="1">
    <source>
        <dbReference type="SAM" id="Phobius"/>
    </source>
</evidence>
<feature type="transmembrane region" description="Helical" evidence="1">
    <location>
        <begin position="282"/>
        <end position="306"/>
    </location>
</feature>
<dbReference type="Proteomes" id="UP000823891">
    <property type="component" value="Unassembled WGS sequence"/>
</dbReference>
<feature type="transmembrane region" description="Helical" evidence="1">
    <location>
        <begin position="219"/>
        <end position="240"/>
    </location>
</feature>
<feature type="transmembrane region" description="Helical" evidence="1">
    <location>
        <begin position="37"/>
        <end position="58"/>
    </location>
</feature>
<dbReference type="Gene3D" id="1.20.1250.20">
    <property type="entry name" value="MFS general substrate transporter like domains"/>
    <property type="match status" value="2"/>
</dbReference>